<dbReference type="InterPro" id="IPR036291">
    <property type="entry name" value="NAD(P)-bd_dom_sf"/>
</dbReference>
<dbReference type="PANTHER" id="PTHR42901">
    <property type="entry name" value="ALCOHOL DEHYDROGENASE"/>
    <property type="match status" value="1"/>
</dbReference>
<evidence type="ECO:0000313" key="5">
    <source>
        <dbReference type="Proteomes" id="UP001062901"/>
    </source>
</evidence>
<gene>
    <name evidence="4" type="ORF">AA15669_1236</name>
</gene>
<protein>
    <submittedName>
        <fullName evidence="4">Short-chain dehydrogenase</fullName>
    </submittedName>
</protein>
<dbReference type="RefSeq" id="WP_018980510.1">
    <property type="nucleotide sequence ID" value="NZ_BAQD01000021.1"/>
</dbReference>
<comment type="caution">
    <text evidence="4">The sequence shown here is derived from an EMBL/GenBank/DDBJ whole genome shotgun (WGS) entry which is preliminary data.</text>
</comment>
<sequence>MSTILVTGAGTGLGKFLAFSLARRGHEVYAGVENNAQVSALRHEVAEAGLSVEVLRLDITNEMDRTYASRLEVDILVNNAGIGEGGSLADMPAAVLQRQLNINFFATIELTKLFLKKFVRKNAGRVVFVSSIAGVITPPFGGAYCASKHALEAAAQALHQEFADKPISFATINPGPYQTGFNDRIMEGAKYWYDPETAIFPQGELTFPMEQFDQEQDIEGMADVVDNPKSPFRNLFPKDMEDAIKQQEAAVWTW</sequence>
<dbReference type="PRINTS" id="PR00080">
    <property type="entry name" value="SDRFAMILY"/>
</dbReference>
<evidence type="ECO:0000256" key="3">
    <source>
        <dbReference type="RuleBase" id="RU000363"/>
    </source>
</evidence>
<evidence type="ECO:0000256" key="1">
    <source>
        <dbReference type="ARBA" id="ARBA00006484"/>
    </source>
</evidence>
<proteinExistence type="inferred from homology"/>
<keyword evidence="5" id="KW-1185">Reference proteome</keyword>
<dbReference type="PRINTS" id="PR00081">
    <property type="entry name" value="GDHRDH"/>
</dbReference>
<keyword evidence="2" id="KW-0560">Oxidoreductase</keyword>
<organism evidence="4 5">
    <name type="scientific">Saccharibacter floricola DSM 15669</name>
    <dbReference type="NCBI Taxonomy" id="1123227"/>
    <lineage>
        <taxon>Bacteria</taxon>
        <taxon>Pseudomonadati</taxon>
        <taxon>Pseudomonadota</taxon>
        <taxon>Alphaproteobacteria</taxon>
        <taxon>Acetobacterales</taxon>
        <taxon>Acetobacteraceae</taxon>
        <taxon>Saccharibacter</taxon>
    </lineage>
</organism>
<dbReference type="NCBIfam" id="NF006776">
    <property type="entry name" value="PRK09291.1"/>
    <property type="match status" value="1"/>
</dbReference>
<dbReference type="PANTHER" id="PTHR42901:SF1">
    <property type="entry name" value="ALCOHOL DEHYDROGENASE"/>
    <property type="match status" value="1"/>
</dbReference>
<dbReference type="SUPFAM" id="SSF51735">
    <property type="entry name" value="NAD(P)-binding Rossmann-fold domains"/>
    <property type="match status" value="1"/>
</dbReference>
<comment type="similarity">
    <text evidence="1 3">Belongs to the short-chain dehydrogenases/reductases (SDR) family.</text>
</comment>
<reference evidence="4" key="1">
    <citation type="submission" date="2013-04" db="EMBL/GenBank/DDBJ databases">
        <title>The genome sequencing project of 58 acetic acid bacteria.</title>
        <authorList>
            <person name="Okamoto-Kainuma A."/>
            <person name="Ishikawa M."/>
            <person name="Umino S."/>
            <person name="Koizumi Y."/>
            <person name="Shiwa Y."/>
            <person name="Yoshikawa H."/>
            <person name="Matsutani M."/>
            <person name="Matsushita K."/>
        </authorList>
    </citation>
    <scope>NUCLEOTIDE SEQUENCE</scope>
    <source>
        <strain evidence="4">DSM 15669</strain>
    </source>
</reference>
<dbReference type="Pfam" id="PF00106">
    <property type="entry name" value="adh_short"/>
    <property type="match status" value="1"/>
</dbReference>
<dbReference type="Gene3D" id="3.40.50.720">
    <property type="entry name" value="NAD(P)-binding Rossmann-like Domain"/>
    <property type="match status" value="1"/>
</dbReference>
<evidence type="ECO:0000256" key="2">
    <source>
        <dbReference type="ARBA" id="ARBA00023002"/>
    </source>
</evidence>
<accession>A0ABQ0NZ52</accession>
<name>A0ABQ0NZ52_9PROT</name>
<evidence type="ECO:0000313" key="4">
    <source>
        <dbReference type="EMBL" id="GBQ07118.1"/>
    </source>
</evidence>
<dbReference type="EMBL" id="BAQD01000021">
    <property type="protein sequence ID" value="GBQ07118.1"/>
    <property type="molecule type" value="Genomic_DNA"/>
</dbReference>
<dbReference type="Proteomes" id="UP001062901">
    <property type="component" value="Unassembled WGS sequence"/>
</dbReference>
<dbReference type="InterPro" id="IPR002347">
    <property type="entry name" value="SDR_fam"/>
</dbReference>